<dbReference type="Pfam" id="PF13185">
    <property type="entry name" value="GAF_2"/>
    <property type="match status" value="1"/>
</dbReference>
<feature type="domain" description="Histidine kinase" evidence="7">
    <location>
        <begin position="256"/>
        <end position="471"/>
    </location>
</feature>
<dbReference type="Gene3D" id="1.10.287.130">
    <property type="match status" value="1"/>
</dbReference>
<feature type="modified residue" description="4-aspartylphosphate" evidence="6">
    <location>
        <position position="538"/>
    </location>
</feature>
<dbReference type="SMART" id="SM00387">
    <property type="entry name" value="HATPase_c"/>
    <property type="match status" value="1"/>
</dbReference>
<reference evidence="9 10" key="1">
    <citation type="submission" date="2017-03" db="EMBL/GenBank/DDBJ databases">
        <title>Lifting the veil on microbial sulfur biogeochemistry in mining wastewaters.</title>
        <authorList>
            <person name="Kantor R.S."/>
            <person name="Colenbrander Nelson T."/>
            <person name="Marshall S."/>
            <person name="Bennett D."/>
            <person name="Apte S."/>
            <person name="Camacho D."/>
            <person name="Thomas B.C."/>
            <person name="Warren L.A."/>
            <person name="Banfield J.F."/>
        </authorList>
    </citation>
    <scope>NUCLEOTIDE SEQUENCE [LARGE SCALE GENOMIC DNA]</scope>
    <source>
        <strain evidence="9">32-68-21</strain>
    </source>
</reference>
<dbReference type="PROSITE" id="PS50109">
    <property type="entry name" value="HIS_KIN"/>
    <property type="match status" value="1"/>
</dbReference>
<dbReference type="CDD" id="cd17546">
    <property type="entry name" value="REC_hyHK_CKI1_RcsC-like"/>
    <property type="match status" value="1"/>
</dbReference>
<comment type="caution">
    <text evidence="9">The sequence shown here is derived from an EMBL/GenBank/DDBJ whole genome shotgun (WGS) entry which is preliminary data.</text>
</comment>
<proteinExistence type="predicted"/>
<dbReference type="InterPro" id="IPR003661">
    <property type="entry name" value="HisK_dim/P_dom"/>
</dbReference>
<dbReference type="PROSITE" id="PS50110">
    <property type="entry name" value="RESPONSE_REGULATORY"/>
    <property type="match status" value="1"/>
</dbReference>
<dbReference type="EC" id="2.7.13.3" evidence="2"/>
<evidence type="ECO:0000259" key="7">
    <source>
        <dbReference type="PROSITE" id="PS50109"/>
    </source>
</evidence>
<keyword evidence="5" id="KW-0418">Kinase</keyword>
<evidence type="ECO:0000256" key="2">
    <source>
        <dbReference type="ARBA" id="ARBA00012438"/>
    </source>
</evidence>
<protein>
    <recommendedName>
        <fullName evidence="2">histidine kinase</fullName>
        <ecNumber evidence="2">2.7.13.3</ecNumber>
    </recommendedName>
</protein>
<keyword evidence="3 6" id="KW-0597">Phosphoprotein</keyword>
<dbReference type="SUPFAM" id="SSF47384">
    <property type="entry name" value="Homodimeric domain of signal transducing histidine kinase"/>
    <property type="match status" value="1"/>
</dbReference>
<dbReference type="Pfam" id="PF00512">
    <property type="entry name" value="HisKA"/>
    <property type="match status" value="1"/>
</dbReference>
<dbReference type="InterPro" id="IPR003018">
    <property type="entry name" value="GAF"/>
</dbReference>
<dbReference type="Gene3D" id="3.30.450.40">
    <property type="match status" value="1"/>
</dbReference>
<dbReference type="PANTHER" id="PTHR43047">
    <property type="entry name" value="TWO-COMPONENT HISTIDINE PROTEIN KINASE"/>
    <property type="match status" value="1"/>
</dbReference>
<dbReference type="CDD" id="cd00075">
    <property type="entry name" value="HATPase"/>
    <property type="match status" value="1"/>
</dbReference>
<dbReference type="InterPro" id="IPR005467">
    <property type="entry name" value="His_kinase_dom"/>
</dbReference>
<dbReference type="InterPro" id="IPR029016">
    <property type="entry name" value="GAF-like_dom_sf"/>
</dbReference>
<gene>
    <name evidence="9" type="ORF">B7Y86_06815</name>
</gene>
<evidence type="ECO:0000313" key="10">
    <source>
        <dbReference type="Proteomes" id="UP000216147"/>
    </source>
</evidence>
<dbReference type="EMBL" id="NCEQ01000006">
    <property type="protein sequence ID" value="OYX57409.1"/>
    <property type="molecule type" value="Genomic_DNA"/>
</dbReference>
<dbReference type="SUPFAM" id="SSF52172">
    <property type="entry name" value="CheY-like"/>
    <property type="match status" value="1"/>
</dbReference>
<dbReference type="InterPro" id="IPR036890">
    <property type="entry name" value="HATPase_C_sf"/>
</dbReference>
<evidence type="ECO:0000256" key="4">
    <source>
        <dbReference type="ARBA" id="ARBA00022679"/>
    </source>
</evidence>
<feature type="domain" description="Response regulatory" evidence="8">
    <location>
        <begin position="489"/>
        <end position="605"/>
    </location>
</feature>
<comment type="catalytic activity">
    <reaction evidence="1">
        <text>ATP + protein L-histidine = ADP + protein N-phospho-L-histidine.</text>
        <dbReference type="EC" id="2.7.13.3"/>
    </reaction>
</comment>
<dbReference type="CDD" id="cd00082">
    <property type="entry name" value="HisKA"/>
    <property type="match status" value="1"/>
</dbReference>
<dbReference type="InterPro" id="IPR004358">
    <property type="entry name" value="Sig_transdc_His_kin-like_C"/>
</dbReference>
<dbReference type="AlphaFoldDB" id="A0A258HKT6"/>
<sequence length="615" mass="66144">MTIAPQRTGQPDPATQIAHLERRLAREREARMAAEAIAESGILALYQQQERLRIVQAVATAANLGDDPAIAFAEALREVCAFTGWPVGYVCMFDDDDPSRLVSSGVWYGADEPHLAPFREASAHITFTSGVGLPGRVLAAKAGVWVEDVTLEPNFPRALAAGRGALRGGFAFPALIGEEVGAVIEFFQRSAVPPDPELLDMLNQIGAQLGRVVERYRNARRLRIHNAELTTLYAEAQGQKEAAEAASRAKSNFLAVTSHEVRTPLNAVLGLSEALKREPLTGAQHELNDGVLASGQMLLRLLDAVLDMSRIEANQATARLSDFDIRAKLQAIISIWTPRAQEMGVVLRLDTSRLDLDRIRQDEGRVEQTLVNLISNALKFTPADAEVRIVAASANNQLRLEVIDGGPGVPEADRERIFEAFEQTDSGRAIGGAGLGLSICVGNVRVLEGQICADRTDDGRSRFWFSCPVGDAAPAEDLPIPLAPARGLRVLAAEDNAGNRRVLQVLLAPAGVELTLVENGLQAVEALRAGRFDLILMDANMPVMDGPTAVRQIRAENIAGVAAVHMLTANVFAEDIARYLAAGADGVLAKPIQLPLLFAVLAECHDADVGQRRIG</sequence>
<dbReference type="Proteomes" id="UP000216147">
    <property type="component" value="Unassembled WGS sequence"/>
</dbReference>
<dbReference type="SUPFAM" id="SSF55781">
    <property type="entry name" value="GAF domain-like"/>
    <property type="match status" value="1"/>
</dbReference>
<dbReference type="SMART" id="SM00388">
    <property type="entry name" value="HisKA"/>
    <property type="match status" value="1"/>
</dbReference>
<dbReference type="Gene3D" id="3.40.50.2300">
    <property type="match status" value="1"/>
</dbReference>
<dbReference type="SMART" id="SM00065">
    <property type="entry name" value="GAF"/>
    <property type="match status" value="1"/>
</dbReference>
<dbReference type="PANTHER" id="PTHR43047:SF64">
    <property type="entry name" value="HISTIDINE KINASE CONTAINING CHEY-HOMOLOGOUS RECEIVER DOMAIN AND PAS DOMAIN-RELATED"/>
    <property type="match status" value="1"/>
</dbReference>
<evidence type="ECO:0000313" key="9">
    <source>
        <dbReference type="EMBL" id="OYX57409.1"/>
    </source>
</evidence>
<dbReference type="Pfam" id="PF00072">
    <property type="entry name" value="Response_reg"/>
    <property type="match status" value="1"/>
</dbReference>
<evidence type="ECO:0000259" key="8">
    <source>
        <dbReference type="PROSITE" id="PS50110"/>
    </source>
</evidence>
<evidence type="ECO:0000256" key="5">
    <source>
        <dbReference type="ARBA" id="ARBA00022777"/>
    </source>
</evidence>
<evidence type="ECO:0000256" key="1">
    <source>
        <dbReference type="ARBA" id="ARBA00000085"/>
    </source>
</evidence>
<dbReference type="InterPro" id="IPR011006">
    <property type="entry name" value="CheY-like_superfamily"/>
</dbReference>
<dbReference type="InterPro" id="IPR036097">
    <property type="entry name" value="HisK_dim/P_sf"/>
</dbReference>
<evidence type="ECO:0000256" key="3">
    <source>
        <dbReference type="ARBA" id="ARBA00022553"/>
    </source>
</evidence>
<dbReference type="PRINTS" id="PR00344">
    <property type="entry name" value="BCTRLSENSOR"/>
</dbReference>
<name>A0A258HKT6_9CAUL</name>
<dbReference type="Pfam" id="PF02518">
    <property type="entry name" value="HATPase_c"/>
    <property type="match status" value="1"/>
</dbReference>
<dbReference type="SMART" id="SM00448">
    <property type="entry name" value="REC"/>
    <property type="match status" value="1"/>
</dbReference>
<dbReference type="InterPro" id="IPR003594">
    <property type="entry name" value="HATPase_dom"/>
</dbReference>
<accession>A0A258HKT6</accession>
<dbReference type="GO" id="GO:0000155">
    <property type="term" value="F:phosphorelay sensor kinase activity"/>
    <property type="evidence" value="ECO:0007669"/>
    <property type="project" value="InterPro"/>
</dbReference>
<dbReference type="Gene3D" id="3.30.565.10">
    <property type="entry name" value="Histidine kinase-like ATPase, C-terminal domain"/>
    <property type="match status" value="1"/>
</dbReference>
<keyword evidence="4" id="KW-0808">Transferase</keyword>
<dbReference type="InterPro" id="IPR001789">
    <property type="entry name" value="Sig_transdc_resp-reg_receiver"/>
</dbReference>
<evidence type="ECO:0000256" key="6">
    <source>
        <dbReference type="PROSITE-ProRule" id="PRU00169"/>
    </source>
</evidence>
<organism evidence="9 10">
    <name type="scientific">Brevundimonas subvibrioides</name>
    <dbReference type="NCBI Taxonomy" id="74313"/>
    <lineage>
        <taxon>Bacteria</taxon>
        <taxon>Pseudomonadati</taxon>
        <taxon>Pseudomonadota</taxon>
        <taxon>Alphaproteobacteria</taxon>
        <taxon>Caulobacterales</taxon>
        <taxon>Caulobacteraceae</taxon>
        <taxon>Brevundimonas</taxon>
    </lineage>
</organism>
<dbReference type="SUPFAM" id="SSF55874">
    <property type="entry name" value="ATPase domain of HSP90 chaperone/DNA topoisomerase II/histidine kinase"/>
    <property type="match status" value="1"/>
</dbReference>